<evidence type="ECO:0000313" key="2">
    <source>
        <dbReference type="EMBL" id="CAL6005238.1"/>
    </source>
</evidence>
<dbReference type="EMBL" id="CAXDID020000050">
    <property type="protein sequence ID" value="CAL6005238.1"/>
    <property type="molecule type" value="Genomic_DNA"/>
</dbReference>
<reference evidence="2 3" key="2">
    <citation type="submission" date="2024-07" db="EMBL/GenBank/DDBJ databases">
        <authorList>
            <person name="Akdeniz Z."/>
        </authorList>
    </citation>
    <scope>NUCLEOTIDE SEQUENCE [LARGE SCALE GENOMIC DNA]</scope>
</reference>
<dbReference type="Proteomes" id="UP001642409">
    <property type="component" value="Unassembled WGS sequence"/>
</dbReference>
<dbReference type="AlphaFoldDB" id="A0AA86QE66"/>
<reference evidence="1" key="1">
    <citation type="submission" date="2023-06" db="EMBL/GenBank/DDBJ databases">
        <authorList>
            <person name="Kurt Z."/>
        </authorList>
    </citation>
    <scope>NUCLEOTIDE SEQUENCE</scope>
</reference>
<evidence type="ECO:0000313" key="1">
    <source>
        <dbReference type="EMBL" id="CAI9957571.1"/>
    </source>
</evidence>
<name>A0AA86QE66_9EUKA</name>
<dbReference type="EMBL" id="CATOUU010000889">
    <property type="protein sequence ID" value="CAI9957571.1"/>
    <property type="molecule type" value="Genomic_DNA"/>
</dbReference>
<proteinExistence type="predicted"/>
<comment type="caution">
    <text evidence="1">The sequence shown here is derived from an EMBL/GenBank/DDBJ whole genome shotgun (WGS) entry which is preliminary data.</text>
</comment>
<gene>
    <name evidence="2" type="ORF">HINF_LOCUS19274</name>
    <name evidence="1" type="ORF">HINF_LOCUS45216</name>
</gene>
<keyword evidence="3" id="KW-1185">Reference proteome</keyword>
<evidence type="ECO:0000313" key="3">
    <source>
        <dbReference type="Proteomes" id="UP001642409"/>
    </source>
</evidence>
<organism evidence="1">
    <name type="scientific">Hexamita inflata</name>
    <dbReference type="NCBI Taxonomy" id="28002"/>
    <lineage>
        <taxon>Eukaryota</taxon>
        <taxon>Metamonada</taxon>
        <taxon>Diplomonadida</taxon>
        <taxon>Hexamitidae</taxon>
        <taxon>Hexamitinae</taxon>
        <taxon>Hexamita</taxon>
    </lineage>
</organism>
<protein>
    <submittedName>
        <fullName evidence="1">Uncharacterized protein</fullName>
    </submittedName>
</protein>
<accession>A0AA86QE66</accession>
<sequence length="1142" mass="125298">MFLYTNITKYSKIQTNIFYLNTNCFSIFGLNNIQQTIQDSSINVTLEFEVQQAALICITCDVLVSGSTLVFVASGQQLSAVVMVSIKTTQFERSFIQFRFKSASASGLVNIINSSIDTFIVSGCNISGYNYIRSDNNGFVSSQISQPITINISQLQVCVNQPRLLGLKSVSINQVGSETTLCTLCEGSNVIYGICADALLFSQDVGGMLQCVYPFEYTGTQCICVLGYLLNQTVCVNVVENLTDLSRRIDNNYLLNNNSITDLQNIIYFIDQNDSDRQDFVNGQLITQKNNIQKYISSNYSKAESNLAQNTTVLDARIFGNATSLGSYLVNNISTLNNSVLSSLAASSIYLEHQIVNNYTGSDANLQRNTSTLEQRLNGNFSALTNSIINNISALNTTAQNNLKQNSSQIEKYILGNFSKTDLNLLSNTSIIEQRIIGNYSNLGNQMLNSISTLNVNINSNLIVNSSNLEKYIIDNYTIFEQKLLNNISELDQRLFRNVSFSNSQSSSNFSNLNDSLHFALTKNQSNLELNILNNFTQSNKDILRNTSDLDNMIYKNVTSLNNSIQQANISLIELSNQVNCTNKFGYKYISGSCVLSFCLIAQQSVVNGVCQCSNGFTEIRGSCVQVEQYVSITNDLVCSQQPFVFIINVSEIPIPQVITSGYIFSSALMVQNAWILIPTDVLTVPMFQSQVQYNNIRIQIESQSVDGGSILSNSNTININRVVIQSRGGIISSKKTALNILQGYSSNTVINSLLVDLNIGGQSNISLIQSIQSVANINQYQILGKYVCTGTVAMISITSNSATMVIQNINIKPESYNIGNVSSFLFSYILSSTVNIYNIIILIQKQDGGPLLANSIHSDSTYVYQFGGLATCITNTLFQINKSIFQCTQKITTQYISQSGFIVGLVLKNQNQVIISSLCLQYDIIDAVSTNMFGVIGYLQSNLSILKSSIKFSLSGYGTYIGAIGIIQNQLKTYILLNYFSTCVDINLDGAGSQAVGGFIGHYIATNCLIQNSNVINSQIITSKQSAGMIGRIFYTSLQTTDSLSVQNSQLNNILVQCTINAAGGLTGAGYYAIVKISNTLICNLKVDSPENVGFILAFDYGGTTFYFSQSKSKGSNYVRDELQDQQCAELNSQTSVNGCQ</sequence>